<dbReference type="InterPro" id="IPR001173">
    <property type="entry name" value="Glyco_trans_2-like"/>
</dbReference>
<keyword evidence="4 8" id="KW-0812">Transmembrane</keyword>
<organism evidence="10 11">
    <name type="scientific">Candidatus Nomurabacteria bacterium RIFCSPHIGHO2_01_FULL_39_9</name>
    <dbReference type="NCBI Taxonomy" id="1801735"/>
    <lineage>
        <taxon>Bacteria</taxon>
        <taxon>Candidatus Nomuraibacteriota</taxon>
    </lineage>
</organism>
<evidence type="ECO:0000256" key="7">
    <source>
        <dbReference type="ARBA" id="ARBA00023136"/>
    </source>
</evidence>
<keyword evidence="5" id="KW-0448">Lipopolysaccharide biosynthesis</keyword>
<dbReference type="InterPro" id="IPR029044">
    <property type="entry name" value="Nucleotide-diphossugar_trans"/>
</dbReference>
<dbReference type="PANTHER" id="PTHR48090:SF3">
    <property type="entry name" value="UNDECAPRENYL-PHOSPHATE 4-DEOXY-4-FORMAMIDO-L-ARABINOSE TRANSFERASE"/>
    <property type="match status" value="1"/>
</dbReference>
<evidence type="ECO:0000256" key="2">
    <source>
        <dbReference type="ARBA" id="ARBA00022676"/>
    </source>
</evidence>
<name>A0A1F6UY85_9BACT</name>
<evidence type="ECO:0000313" key="11">
    <source>
        <dbReference type="Proteomes" id="UP000182253"/>
    </source>
</evidence>
<sequence length="307" mass="35071">MSVVIPVFNEAEAIPNLYEKISKTFQDFKKPAEIIFVNDGSTDNTLEVLKNFNQIKIINFRRNFGQTAALDAGIKAARGKYVATLDGDGQNDPKDIPMLVNKLESENLDAVCGWRKNRKDPVGKKTASHLAAWLRKILLNDGIHDSGCTLRVYRRECFDHVDLYGEMHRFIPALLRLRGFKIGEMEVSHQPRLAGKTKYNWRRGVKGVLDMFSVWFWKKYRSRPLHLFGSVGFLSIFAGLILVLFIIYEKVFRLIDLSDTAFTILAVFLFLAGIQFIVFGILADIGIKNYYGNKCDSSYMIKEIIEK</sequence>
<reference evidence="10 11" key="1">
    <citation type="journal article" date="2016" name="Nat. Commun.">
        <title>Thousands of microbial genomes shed light on interconnected biogeochemical processes in an aquifer system.</title>
        <authorList>
            <person name="Anantharaman K."/>
            <person name="Brown C.T."/>
            <person name="Hug L.A."/>
            <person name="Sharon I."/>
            <person name="Castelle C.J."/>
            <person name="Probst A.J."/>
            <person name="Thomas B.C."/>
            <person name="Singh A."/>
            <person name="Wilkins M.J."/>
            <person name="Karaoz U."/>
            <person name="Brodie E.L."/>
            <person name="Williams K.H."/>
            <person name="Hubbard S.S."/>
            <person name="Banfield J.F."/>
        </authorList>
    </citation>
    <scope>NUCLEOTIDE SEQUENCE [LARGE SCALE GENOMIC DNA]</scope>
</reference>
<evidence type="ECO:0000256" key="5">
    <source>
        <dbReference type="ARBA" id="ARBA00022985"/>
    </source>
</evidence>
<keyword evidence="6 8" id="KW-1133">Transmembrane helix</keyword>
<evidence type="ECO:0000313" key="10">
    <source>
        <dbReference type="EMBL" id="OGI62234.1"/>
    </source>
</evidence>
<keyword evidence="1" id="KW-1003">Cell membrane</keyword>
<dbReference type="GO" id="GO:0009103">
    <property type="term" value="P:lipopolysaccharide biosynthetic process"/>
    <property type="evidence" value="ECO:0007669"/>
    <property type="project" value="UniProtKB-KW"/>
</dbReference>
<dbReference type="Pfam" id="PF00535">
    <property type="entry name" value="Glycos_transf_2"/>
    <property type="match status" value="1"/>
</dbReference>
<evidence type="ECO:0000256" key="6">
    <source>
        <dbReference type="ARBA" id="ARBA00022989"/>
    </source>
</evidence>
<evidence type="ECO:0000256" key="8">
    <source>
        <dbReference type="SAM" id="Phobius"/>
    </source>
</evidence>
<dbReference type="STRING" id="1801735.A2645_01400"/>
<dbReference type="GO" id="GO:0016757">
    <property type="term" value="F:glycosyltransferase activity"/>
    <property type="evidence" value="ECO:0007669"/>
    <property type="project" value="UniProtKB-KW"/>
</dbReference>
<dbReference type="CDD" id="cd04187">
    <property type="entry name" value="DPM1_like_bac"/>
    <property type="match status" value="1"/>
</dbReference>
<keyword evidence="7 8" id="KW-0472">Membrane</keyword>
<dbReference type="AlphaFoldDB" id="A0A1F6UY85"/>
<dbReference type="Proteomes" id="UP000182253">
    <property type="component" value="Unassembled WGS sequence"/>
</dbReference>
<evidence type="ECO:0000259" key="9">
    <source>
        <dbReference type="Pfam" id="PF00535"/>
    </source>
</evidence>
<evidence type="ECO:0000256" key="1">
    <source>
        <dbReference type="ARBA" id="ARBA00022475"/>
    </source>
</evidence>
<feature type="domain" description="Glycosyltransferase 2-like" evidence="9">
    <location>
        <begin position="2"/>
        <end position="160"/>
    </location>
</feature>
<dbReference type="InterPro" id="IPR050256">
    <property type="entry name" value="Glycosyltransferase_2"/>
</dbReference>
<protein>
    <recommendedName>
        <fullName evidence="9">Glycosyltransferase 2-like domain-containing protein</fullName>
    </recommendedName>
</protein>
<feature type="transmembrane region" description="Helical" evidence="8">
    <location>
        <begin position="225"/>
        <end position="248"/>
    </location>
</feature>
<feature type="transmembrane region" description="Helical" evidence="8">
    <location>
        <begin position="260"/>
        <end position="283"/>
    </location>
</feature>
<keyword evidence="2" id="KW-0328">Glycosyltransferase</keyword>
<dbReference type="EMBL" id="MFTL01000001">
    <property type="protein sequence ID" value="OGI62234.1"/>
    <property type="molecule type" value="Genomic_DNA"/>
</dbReference>
<accession>A0A1F6UY85</accession>
<evidence type="ECO:0000256" key="4">
    <source>
        <dbReference type="ARBA" id="ARBA00022692"/>
    </source>
</evidence>
<evidence type="ECO:0000256" key="3">
    <source>
        <dbReference type="ARBA" id="ARBA00022679"/>
    </source>
</evidence>
<dbReference type="GO" id="GO:0005886">
    <property type="term" value="C:plasma membrane"/>
    <property type="evidence" value="ECO:0007669"/>
    <property type="project" value="TreeGrafter"/>
</dbReference>
<dbReference type="SUPFAM" id="SSF53448">
    <property type="entry name" value="Nucleotide-diphospho-sugar transferases"/>
    <property type="match status" value="1"/>
</dbReference>
<gene>
    <name evidence="10" type="ORF">A2645_01400</name>
</gene>
<dbReference type="Gene3D" id="3.90.550.10">
    <property type="entry name" value="Spore Coat Polysaccharide Biosynthesis Protein SpsA, Chain A"/>
    <property type="match status" value="1"/>
</dbReference>
<dbReference type="PANTHER" id="PTHR48090">
    <property type="entry name" value="UNDECAPRENYL-PHOSPHATE 4-DEOXY-4-FORMAMIDO-L-ARABINOSE TRANSFERASE-RELATED"/>
    <property type="match status" value="1"/>
</dbReference>
<proteinExistence type="predicted"/>
<keyword evidence="3" id="KW-0808">Transferase</keyword>
<comment type="caution">
    <text evidence="10">The sequence shown here is derived from an EMBL/GenBank/DDBJ whole genome shotgun (WGS) entry which is preliminary data.</text>
</comment>